<protein>
    <submittedName>
        <fullName evidence="2">Lysophospholipid acyltransferase family protein</fullName>
    </submittedName>
</protein>
<dbReference type="PANTHER" id="PTHR22753:SF14">
    <property type="entry name" value="MONOACYLGLYCEROL_DIACYLGLYCEROL O-ACYLTRANSFERASE"/>
    <property type="match status" value="1"/>
</dbReference>
<dbReference type="PANTHER" id="PTHR22753">
    <property type="entry name" value="TRANSMEMBRANE PROTEIN 68"/>
    <property type="match status" value="1"/>
</dbReference>
<accession>A0ABP7N0B0</accession>
<keyword evidence="2" id="KW-0808">Transferase</keyword>
<reference evidence="3" key="1">
    <citation type="journal article" date="2019" name="Int. J. Syst. Evol. Microbiol.">
        <title>The Global Catalogue of Microorganisms (GCM) 10K type strain sequencing project: providing services to taxonomists for standard genome sequencing and annotation.</title>
        <authorList>
            <consortium name="The Broad Institute Genomics Platform"/>
            <consortium name="The Broad Institute Genome Sequencing Center for Infectious Disease"/>
            <person name="Wu L."/>
            <person name="Ma J."/>
        </authorList>
    </citation>
    <scope>NUCLEOTIDE SEQUENCE [LARGE SCALE GENOMIC DNA]</scope>
    <source>
        <strain evidence="3">JCM 17551</strain>
    </source>
</reference>
<dbReference type="SUPFAM" id="SSF69593">
    <property type="entry name" value="Glycerol-3-phosphate (1)-acyltransferase"/>
    <property type="match status" value="1"/>
</dbReference>
<name>A0ABP7N0B0_9GAMM</name>
<sequence length="278" mass="31185">MVSQVEDVLAFAPKVNRVTDALFRPVERYFAPRSFGLDNIPNDRPVLFVGNHTIYGVLDPILILRSIHKSTGRLPRALADHMHFNVPGWTPYIESMGIVEGTREICSALMADRQSVLVFPGGAREVFKRKGESYKLVWKERLGFIQMALEHGYDIVPFASVGPDNAYSVWWDAEDIDGLLSQRIKQSGFYQKVLRNGDLIPPVARGLGLSVIPRPEKFYFSFGEPISLASANSSSDKEVLMALRNQVAEAIENQIGELLLIREQDTDKSLLRKILTAL</sequence>
<dbReference type="EMBL" id="BAABBN010000012">
    <property type="protein sequence ID" value="GAA3933889.1"/>
    <property type="molecule type" value="Genomic_DNA"/>
</dbReference>
<dbReference type="InterPro" id="IPR002123">
    <property type="entry name" value="Plipid/glycerol_acylTrfase"/>
</dbReference>
<keyword evidence="3" id="KW-1185">Reference proteome</keyword>
<gene>
    <name evidence="2" type="ORF">GCM10022277_33080</name>
</gene>
<evidence type="ECO:0000259" key="1">
    <source>
        <dbReference type="SMART" id="SM00563"/>
    </source>
</evidence>
<feature type="domain" description="Phospholipid/glycerol acyltransferase" evidence="1">
    <location>
        <begin position="46"/>
        <end position="163"/>
    </location>
</feature>
<dbReference type="SMART" id="SM00563">
    <property type="entry name" value="PlsC"/>
    <property type="match status" value="1"/>
</dbReference>
<dbReference type="GO" id="GO:0016746">
    <property type="term" value="F:acyltransferase activity"/>
    <property type="evidence" value="ECO:0007669"/>
    <property type="project" value="UniProtKB-KW"/>
</dbReference>
<proteinExistence type="predicted"/>
<dbReference type="RefSeq" id="WP_344799697.1">
    <property type="nucleotide sequence ID" value="NZ_BAABBN010000012.1"/>
</dbReference>
<organism evidence="2 3">
    <name type="scientific">Litoribacillus peritrichatus</name>
    <dbReference type="NCBI Taxonomy" id="718191"/>
    <lineage>
        <taxon>Bacteria</taxon>
        <taxon>Pseudomonadati</taxon>
        <taxon>Pseudomonadota</taxon>
        <taxon>Gammaproteobacteria</taxon>
        <taxon>Oceanospirillales</taxon>
        <taxon>Oceanospirillaceae</taxon>
        <taxon>Litoribacillus</taxon>
    </lineage>
</organism>
<evidence type="ECO:0000313" key="2">
    <source>
        <dbReference type="EMBL" id="GAA3933889.1"/>
    </source>
</evidence>
<evidence type="ECO:0000313" key="3">
    <source>
        <dbReference type="Proteomes" id="UP001501565"/>
    </source>
</evidence>
<dbReference type="Proteomes" id="UP001501565">
    <property type="component" value="Unassembled WGS sequence"/>
</dbReference>
<keyword evidence="2" id="KW-0012">Acyltransferase</keyword>
<dbReference type="Pfam" id="PF01553">
    <property type="entry name" value="Acyltransferase"/>
    <property type="match status" value="1"/>
</dbReference>
<comment type="caution">
    <text evidence="2">The sequence shown here is derived from an EMBL/GenBank/DDBJ whole genome shotgun (WGS) entry which is preliminary data.</text>
</comment>
<dbReference type="CDD" id="cd07987">
    <property type="entry name" value="LPLAT_MGAT-like"/>
    <property type="match status" value="1"/>
</dbReference>